<dbReference type="GeneTree" id="ENSGT00940000177878"/>
<evidence type="ECO:0000313" key="2">
    <source>
        <dbReference type="Proteomes" id="UP000472263"/>
    </source>
</evidence>
<accession>A0A667XLH9</accession>
<dbReference type="Proteomes" id="UP000472263">
    <property type="component" value="Chromosome 8"/>
</dbReference>
<proteinExistence type="predicted"/>
<dbReference type="AlphaFoldDB" id="A0A667XLH9"/>
<dbReference type="Ensembl" id="ENSMMDT00005016522.1">
    <property type="protein sequence ID" value="ENSMMDP00005016097.1"/>
    <property type="gene ID" value="ENSMMDG00005008158.1"/>
</dbReference>
<reference evidence="1" key="3">
    <citation type="submission" date="2025-09" db="UniProtKB">
        <authorList>
            <consortium name="Ensembl"/>
        </authorList>
    </citation>
    <scope>IDENTIFICATION</scope>
</reference>
<dbReference type="InParanoid" id="A0A667XLH9"/>
<name>A0A667XLH9_9TELE</name>
<reference evidence="1" key="1">
    <citation type="submission" date="2019-06" db="EMBL/GenBank/DDBJ databases">
        <authorList>
            <consortium name="Wellcome Sanger Institute Data Sharing"/>
        </authorList>
    </citation>
    <scope>NUCLEOTIDE SEQUENCE [LARGE SCALE GENOMIC DNA]</scope>
</reference>
<sequence>MSGCLHKLLGLHFKRVSAIHPCFTYVGLVVSHEHSEVGEVAAGAGGVCAVGHREGSAALGTCRCLSVKTTGSVRNTRLDSLLMEAAMTWEFTARTRPS</sequence>
<protein>
    <submittedName>
        <fullName evidence="1">Uncharacterized protein</fullName>
    </submittedName>
</protein>
<organism evidence="1 2">
    <name type="scientific">Myripristis murdjan</name>
    <name type="common">pinecone soldierfish</name>
    <dbReference type="NCBI Taxonomy" id="586833"/>
    <lineage>
        <taxon>Eukaryota</taxon>
        <taxon>Metazoa</taxon>
        <taxon>Chordata</taxon>
        <taxon>Craniata</taxon>
        <taxon>Vertebrata</taxon>
        <taxon>Euteleostomi</taxon>
        <taxon>Actinopterygii</taxon>
        <taxon>Neopterygii</taxon>
        <taxon>Teleostei</taxon>
        <taxon>Neoteleostei</taxon>
        <taxon>Acanthomorphata</taxon>
        <taxon>Holocentriformes</taxon>
        <taxon>Holocentridae</taxon>
        <taxon>Myripristis</taxon>
    </lineage>
</organism>
<keyword evidence="2" id="KW-1185">Reference proteome</keyword>
<evidence type="ECO:0000313" key="1">
    <source>
        <dbReference type="Ensembl" id="ENSMMDP00005016097.1"/>
    </source>
</evidence>
<reference evidence="1" key="2">
    <citation type="submission" date="2025-08" db="UniProtKB">
        <authorList>
            <consortium name="Ensembl"/>
        </authorList>
    </citation>
    <scope>IDENTIFICATION</scope>
</reference>